<protein>
    <submittedName>
        <fullName evidence="1">Uncharacterized protein</fullName>
    </submittedName>
</protein>
<evidence type="ECO:0000313" key="2">
    <source>
        <dbReference type="Proteomes" id="UP000221653"/>
    </source>
</evidence>
<proteinExistence type="predicted"/>
<comment type="caution">
    <text evidence="1">The sequence shown here is derived from an EMBL/GenBank/DDBJ whole genome shotgun (WGS) entry which is preliminary data.</text>
</comment>
<name>A0A2A9DL07_9CORY</name>
<sequence length="116" mass="12515">MKYLLPTMVISLSVLLTGCGGSSTSTEKEKAKTTVDETEARLSCEDLVRGQLKSPSSAQFAPRKEWTFTPVTGGYRASGWVDADNSYGASIRNTFTCTVTEGPSEGTVYRNLESFG</sequence>
<dbReference type="EMBL" id="PDJF01000001">
    <property type="protein sequence ID" value="PFG27427.1"/>
    <property type="molecule type" value="Genomic_DNA"/>
</dbReference>
<dbReference type="AlphaFoldDB" id="A0A2A9DL07"/>
<reference evidence="1 2" key="1">
    <citation type="submission" date="2017-10" db="EMBL/GenBank/DDBJ databases">
        <title>Sequencing the genomes of 1000 actinobacteria strains.</title>
        <authorList>
            <person name="Klenk H.-P."/>
        </authorList>
    </citation>
    <scope>NUCLEOTIDE SEQUENCE [LARGE SCALE GENOMIC DNA]</scope>
    <source>
        <strain evidence="1 2">DSM 20688</strain>
    </source>
</reference>
<organism evidence="1 2">
    <name type="scientific">Corynebacterium renale</name>
    <dbReference type="NCBI Taxonomy" id="1724"/>
    <lineage>
        <taxon>Bacteria</taxon>
        <taxon>Bacillati</taxon>
        <taxon>Actinomycetota</taxon>
        <taxon>Actinomycetes</taxon>
        <taxon>Mycobacteriales</taxon>
        <taxon>Corynebacteriaceae</taxon>
        <taxon>Corynebacterium</taxon>
    </lineage>
</organism>
<gene>
    <name evidence="1" type="ORF">ATK06_0485</name>
</gene>
<evidence type="ECO:0000313" key="1">
    <source>
        <dbReference type="EMBL" id="PFG27427.1"/>
    </source>
</evidence>
<dbReference type="STRING" id="1724.GCA_001044175_00731"/>
<dbReference type="PROSITE" id="PS51257">
    <property type="entry name" value="PROKAR_LIPOPROTEIN"/>
    <property type="match status" value="1"/>
</dbReference>
<dbReference type="Proteomes" id="UP000221653">
    <property type="component" value="Unassembled WGS sequence"/>
</dbReference>
<keyword evidence="2" id="KW-1185">Reference proteome</keyword>
<accession>A0A2A9DL07</accession>